<gene>
    <name evidence="2" type="ORF">ACFSUC_17285</name>
</gene>
<protein>
    <submittedName>
        <fullName evidence="2">Acyl carrier protein</fullName>
    </submittedName>
</protein>
<proteinExistence type="predicted"/>
<accession>A0ABW5RF45</accession>
<evidence type="ECO:0000313" key="3">
    <source>
        <dbReference type="Proteomes" id="UP001597497"/>
    </source>
</evidence>
<feature type="domain" description="Carrier" evidence="1">
    <location>
        <begin position="1"/>
        <end position="77"/>
    </location>
</feature>
<dbReference type="Proteomes" id="UP001597497">
    <property type="component" value="Unassembled WGS sequence"/>
</dbReference>
<dbReference type="PROSITE" id="PS50075">
    <property type="entry name" value="CARRIER"/>
    <property type="match status" value="1"/>
</dbReference>
<dbReference type="Pfam" id="PF00550">
    <property type="entry name" value="PP-binding"/>
    <property type="match status" value="1"/>
</dbReference>
<dbReference type="InterPro" id="IPR009081">
    <property type="entry name" value="PP-bd_ACP"/>
</dbReference>
<evidence type="ECO:0000259" key="1">
    <source>
        <dbReference type="PROSITE" id="PS50075"/>
    </source>
</evidence>
<dbReference type="RefSeq" id="WP_379930898.1">
    <property type="nucleotide sequence ID" value="NZ_JBHUMM010000043.1"/>
</dbReference>
<name>A0ABW5RF45_9BACL</name>
<dbReference type="Gene3D" id="1.10.1200.10">
    <property type="entry name" value="ACP-like"/>
    <property type="match status" value="1"/>
</dbReference>
<sequence>MRQLILELLSQDGCGVLPKEEIAESKRLYDIGFDSLRYMEFVVLLEEKAGIAVPDEWLEIRAETTIDQLIKALTDHHG</sequence>
<dbReference type="InterPro" id="IPR036736">
    <property type="entry name" value="ACP-like_sf"/>
</dbReference>
<dbReference type="EMBL" id="JBHUMM010000043">
    <property type="protein sequence ID" value="MFD2673331.1"/>
    <property type="molecule type" value="Genomic_DNA"/>
</dbReference>
<dbReference type="SUPFAM" id="SSF47336">
    <property type="entry name" value="ACP-like"/>
    <property type="match status" value="1"/>
</dbReference>
<reference evidence="3" key="1">
    <citation type="journal article" date="2019" name="Int. J. Syst. Evol. Microbiol.">
        <title>The Global Catalogue of Microorganisms (GCM) 10K type strain sequencing project: providing services to taxonomists for standard genome sequencing and annotation.</title>
        <authorList>
            <consortium name="The Broad Institute Genomics Platform"/>
            <consortium name="The Broad Institute Genome Sequencing Center for Infectious Disease"/>
            <person name="Wu L."/>
            <person name="Ma J."/>
        </authorList>
    </citation>
    <scope>NUCLEOTIDE SEQUENCE [LARGE SCALE GENOMIC DNA]</scope>
    <source>
        <strain evidence="3">KCTC 33676</strain>
    </source>
</reference>
<keyword evidence="3" id="KW-1185">Reference proteome</keyword>
<organism evidence="2 3">
    <name type="scientific">Marinicrinis sediminis</name>
    <dbReference type="NCBI Taxonomy" id="1652465"/>
    <lineage>
        <taxon>Bacteria</taxon>
        <taxon>Bacillati</taxon>
        <taxon>Bacillota</taxon>
        <taxon>Bacilli</taxon>
        <taxon>Bacillales</taxon>
        <taxon>Paenibacillaceae</taxon>
    </lineage>
</organism>
<evidence type="ECO:0000313" key="2">
    <source>
        <dbReference type="EMBL" id="MFD2673331.1"/>
    </source>
</evidence>
<comment type="caution">
    <text evidence="2">The sequence shown here is derived from an EMBL/GenBank/DDBJ whole genome shotgun (WGS) entry which is preliminary data.</text>
</comment>